<dbReference type="PANTHER" id="PTHR16039:SF1">
    <property type="entry name" value="HAUS AUGMIN-LIKE COMPLEX SUBUNIT 2"/>
    <property type="match status" value="1"/>
</dbReference>
<evidence type="ECO:0000313" key="2">
    <source>
        <dbReference type="Proteomes" id="UP001054252"/>
    </source>
</evidence>
<dbReference type="Pfam" id="PF15003">
    <property type="entry name" value="HAUS2"/>
    <property type="match status" value="1"/>
</dbReference>
<dbReference type="GO" id="GO:1990498">
    <property type="term" value="C:mitotic spindle microtubule"/>
    <property type="evidence" value="ECO:0007669"/>
    <property type="project" value="TreeGrafter"/>
</dbReference>
<protein>
    <submittedName>
        <fullName evidence="1">Uncharacterized protein</fullName>
    </submittedName>
</protein>
<dbReference type="EMBL" id="BPVZ01000043">
    <property type="protein sequence ID" value="GKV15577.1"/>
    <property type="molecule type" value="Genomic_DNA"/>
</dbReference>
<gene>
    <name evidence="1" type="ORF">SLEP1_g26357</name>
</gene>
<comment type="caution">
    <text evidence="1">The sequence shown here is derived from an EMBL/GenBank/DDBJ whole genome shotgun (WGS) entry which is preliminary data.</text>
</comment>
<dbReference type="PANTHER" id="PTHR16039">
    <property type="entry name" value="HAUS AUGMIN-LIKE COMPLEX SUBUNIT 2"/>
    <property type="match status" value="1"/>
</dbReference>
<dbReference type="GO" id="GO:0051225">
    <property type="term" value="P:spindle assembly"/>
    <property type="evidence" value="ECO:0007669"/>
    <property type="project" value="InterPro"/>
</dbReference>
<accession>A0AAV5JW38</accession>
<dbReference type="Proteomes" id="UP001054252">
    <property type="component" value="Unassembled WGS sequence"/>
</dbReference>
<sequence length="146" mass="16125">MGSVTTWVGKKPLRRIGGMSYALSIAADLGFSVPPPPPSQDHIIAQLQQPYSLDCIPVEAEYQVCRLFHPCKVYLLSRVKHKDLWNRVFRLNGSTPILKCLGEVVGVSNSITVVNFTKKTAQSLRVLFEGVDCSPDLEIESLVANI</sequence>
<organism evidence="1 2">
    <name type="scientific">Rubroshorea leprosula</name>
    <dbReference type="NCBI Taxonomy" id="152421"/>
    <lineage>
        <taxon>Eukaryota</taxon>
        <taxon>Viridiplantae</taxon>
        <taxon>Streptophyta</taxon>
        <taxon>Embryophyta</taxon>
        <taxon>Tracheophyta</taxon>
        <taxon>Spermatophyta</taxon>
        <taxon>Magnoliopsida</taxon>
        <taxon>eudicotyledons</taxon>
        <taxon>Gunneridae</taxon>
        <taxon>Pentapetalae</taxon>
        <taxon>rosids</taxon>
        <taxon>malvids</taxon>
        <taxon>Malvales</taxon>
        <taxon>Dipterocarpaceae</taxon>
        <taxon>Rubroshorea</taxon>
    </lineage>
</organism>
<reference evidence="1 2" key="1">
    <citation type="journal article" date="2021" name="Commun. Biol.">
        <title>The genome of Shorea leprosula (Dipterocarpaceae) highlights the ecological relevance of drought in aseasonal tropical rainforests.</title>
        <authorList>
            <person name="Ng K.K.S."/>
            <person name="Kobayashi M.J."/>
            <person name="Fawcett J.A."/>
            <person name="Hatakeyama M."/>
            <person name="Paape T."/>
            <person name="Ng C.H."/>
            <person name="Ang C.C."/>
            <person name="Tnah L.H."/>
            <person name="Lee C.T."/>
            <person name="Nishiyama T."/>
            <person name="Sese J."/>
            <person name="O'Brien M.J."/>
            <person name="Copetti D."/>
            <person name="Mohd Noor M.I."/>
            <person name="Ong R.C."/>
            <person name="Putra M."/>
            <person name="Sireger I.Z."/>
            <person name="Indrioko S."/>
            <person name="Kosugi Y."/>
            <person name="Izuno A."/>
            <person name="Isagi Y."/>
            <person name="Lee S.L."/>
            <person name="Shimizu K.K."/>
        </authorList>
    </citation>
    <scope>NUCLEOTIDE SEQUENCE [LARGE SCALE GENOMIC DNA]</scope>
    <source>
        <strain evidence="1">214</strain>
    </source>
</reference>
<evidence type="ECO:0000313" key="1">
    <source>
        <dbReference type="EMBL" id="GKV15577.1"/>
    </source>
</evidence>
<name>A0AAV5JW38_9ROSI</name>
<proteinExistence type="predicted"/>
<dbReference type="GO" id="GO:0007020">
    <property type="term" value="P:microtubule nucleation"/>
    <property type="evidence" value="ECO:0007669"/>
    <property type="project" value="TreeGrafter"/>
</dbReference>
<dbReference type="GO" id="GO:0031023">
    <property type="term" value="P:microtubule organizing center organization"/>
    <property type="evidence" value="ECO:0007669"/>
    <property type="project" value="InterPro"/>
</dbReference>
<dbReference type="InterPro" id="IPR028346">
    <property type="entry name" value="HAUS2"/>
</dbReference>
<keyword evidence="2" id="KW-1185">Reference proteome</keyword>
<dbReference type="AlphaFoldDB" id="A0AAV5JW38"/>